<reference evidence="1 2" key="1">
    <citation type="submission" date="2023-11" db="EMBL/GenBank/DDBJ databases">
        <authorList>
            <person name="Cook R."/>
            <person name="Crisci M."/>
            <person name="Pye H."/>
            <person name="Adriaenssens E."/>
            <person name="Santini J."/>
        </authorList>
    </citation>
    <scope>NUCLEOTIDE SEQUENCE [LARGE SCALE GENOMIC DNA]</scope>
    <source>
        <strain evidence="1">Lak_Megaphage_RVC_JS4_GC31</strain>
    </source>
</reference>
<protein>
    <submittedName>
        <fullName evidence="1">Uncharacterized protein</fullName>
    </submittedName>
</protein>
<evidence type="ECO:0000313" key="1">
    <source>
        <dbReference type="EMBL" id="WQJ52782.1"/>
    </source>
</evidence>
<dbReference type="Proteomes" id="UP001349343">
    <property type="component" value="Segment"/>
</dbReference>
<organism evidence="1 2">
    <name type="scientific">phage Lak_Megaphage_RVC_JS4_GC31</name>
    <dbReference type="NCBI Taxonomy" id="3109228"/>
    <lineage>
        <taxon>Viruses</taxon>
        <taxon>Duplodnaviria</taxon>
        <taxon>Heunggongvirae</taxon>
        <taxon>Uroviricota</taxon>
        <taxon>Caudoviricetes</taxon>
        <taxon>Caudoviricetes code 15 clade</taxon>
    </lineage>
</organism>
<keyword evidence="2" id="KW-1185">Reference proteome</keyword>
<dbReference type="EMBL" id="OR769222">
    <property type="protein sequence ID" value="WQJ52782.1"/>
    <property type="molecule type" value="Genomic_DNA"/>
</dbReference>
<name>A0ABZ0Z3H4_9CAUD</name>
<sequence length="263" mass="29839">MGKIMDKNELTKSLFPYMLEVSKTFKMSEGTKTALNGDAGELSLFDINVIEEFVNECIYRFIKDIKSVYTTADITREIILAYKLNGVGDDIKSFKEANTNNGTIAKSTDDVVSVNKSEYTGHTVSKKTSRVSFFDDDNSVVNPKVGIPHYSKTKRNVPSGYKRYPVTDTVTLYRNTDELIKNNPGVKKCHIYRISSMVPGFGEFRFVPAMYYISKNGNNRTVAVKSYRDYARKHYKNGCQLYKNSTSHAFGYSSSVLPVYRKK</sequence>
<proteinExistence type="predicted"/>
<accession>A0ABZ0Z3H4</accession>
<evidence type="ECO:0000313" key="2">
    <source>
        <dbReference type="Proteomes" id="UP001349343"/>
    </source>
</evidence>